<proteinExistence type="predicted"/>
<comment type="caution">
    <text evidence="1">The sequence shown here is derived from an EMBL/GenBank/DDBJ whole genome shotgun (WGS) entry which is preliminary data.</text>
</comment>
<reference evidence="1 2" key="1">
    <citation type="journal article" date="2011" name="J. Bacteriol.">
        <title>Genome sequence of strain IMCC3088, a proteorhodopsin-containing marine bacterium belonging to the OM60/NOR5 clade.</title>
        <authorList>
            <person name="Jang Y."/>
            <person name="Oh H.M."/>
            <person name="Kang I."/>
            <person name="Lee K."/>
            <person name="Yang S.J."/>
            <person name="Cho J.C."/>
        </authorList>
    </citation>
    <scope>NUCLEOTIDE SEQUENCE [LARGE SCALE GENOMIC DNA]</scope>
    <source>
        <strain evidence="1 2">IMCC3088</strain>
    </source>
</reference>
<protein>
    <submittedName>
        <fullName evidence="1">Uncharacterized protein</fullName>
    </submittedName>
</protein>
<dbReference type="EMBL" id="AEIG01000065">
    <property type="protein sequence ID" value="EGG29051.1"/>
    <property type="molecule type" value="Genomic_DNA"/>
</dbReference>
<dbReference type="Proteomes" id="UP000005615">
    <property type="component" value="Unassembled WGS sequence"/>
</dbReference>
<gene>
    <name evidence="1" type="ORF">IMCC3088_2213</name>
</gene>
<sequence>MFNLDQGQNKLCEKNAANDDFFMMIEFFSCMSVASVGARSKSWASLVRKG</sequence>
<dbReference type="AlphaFoldDB" id="F3L3M1"/>
<name>F3L3M1_9GAMM</name>
<accession>F3L3M1</accession>
<evidence type="ECO:0000313" key="1">
    <source>
        <dbReference type="EMBL" id="EGG29051.1"/>
    </source>
</evidence>
<keyword evidence="2" id="KW-1185">Reference proteome</keyword>
<evidence type="ECO:0000313" key="2">
    <source>
        <dbReference type="Proteomes" id="UP000005615"/>
    </source>
</evidence>
<organism evidence="1 2">
    <name type="scientific">Aequoribacter fuscus</name>
    <dbReference type="NCBI Taxonomy" id="2518989"/>
    <lineage>
        <taxon>Bacteria</taxon>
        <taxon>Pseudomonadati</taxon>
        <taxon>Pseudomonadota</taxon>
        <taxon>Gammaproteobacteria</taxon>
        <taxon>Cellvibrionales</taxon>
        <taxon>Halieaceae</taxon>
        <taxon>Aequoribacter</taxon>
    </lineage>
</organism>